<keyword evidence="2" id="KW-1185">Reference proteome</keyword>
<evidence type="ECO:0000313" key="2">
    <source>
        <dbReference type="Proteomes" id="UP001190640"/>
    </source>
</evidence>
<dbReference type="AlphaFoldDB" id="A0AA97JH96"/>
<reference evidence="3" key="1">
    <citation type="submission" date="2025-08" db="UniProtKB">
        <authorList>
            <consortium name="RefSeq"/>
        </authorList>
    </citation>
    <scope>IDENTIFICATION</scope>
    <source>
        <tissue evidence="3">Blood</tissue>
    </source>
</reference>
<dbReference type="CTD" id="25804"/>
<evidence type="ECO:0000256" key="1">
    <source>
        <dbReference type="SAM" id="MobiDB-lite"/>
    </source>
</evidence>
<evidence type="ECO:0000313" key="3">
    <source>
        <dbReference type="RefSeq" id="XP_054836964.1"/>
    </source>
</evidence>
<dbReference type="RefSeq" id="XP_054836964.1">
    <property type="nucleotide sequence ID" value="XM_054980989.1"/>
</dbReference>
<dbReference type="Proteomes" id="UP001190640">
    <property type="component" value="Chromosome 5"/>
</dbReference>
<dbReference type="GeneID" id="129330796"/>
<sequence length="135" mass="14449">MLQLVNTRLAYSHRSCVDSASQVAPTGTPKAGQGELASQQHSVPTGLRELTSSKKLSDPPFPLKQIPCLQHPILKGRGLITARQAGTVDPAAPVCLSASASPHTWQVLPPNCRHPQRRPAAWIRKEPGAADLVLL</sequence>
<proteinExistence type="predicted"/>
<name>A0AA97JH96_EUBMA</name>
<feature type="region of interest" description="Disordered" evidence="1">
    <location>
        <begin position="20"/>
        <end position="58"/>
    </location>
</feature>
<protein>
    <submittedName>
        <fullName evidence="3">U6 snRNA-associated Sm-like protein LSm4 isoform X2</fullName>
    </submittedName>
</protein>
<accession>A0AA97JH96</accession>
<gene>
    <name evidence="3" type="primary">LSM4</name>
</gene>
<organism evidence="2 3">
    <name type="scientific">Eublepharis macularius</name>
    <name type="common">Leopard gecko</name>
    <name type="synonym">Cyrtodactylus macularius</name>
    <dbReference type="NCBI Taxonomy" id="481883"/>
    <lineage>
        <taxon>Eukaryota</taxon>
        <taxon>Metazoa</taxon>
        <taxon>Chordata</taxon>
        <taxon>Craniata</taxon>
        <taxon>Vertebrata</taxon>
        <taxon>Euteleostomi</taxon>
        <taxon>Lepidosauria</taxon>
        <taxon>Squamata</taxon>
        <taxon>Bifurcata</taxon>
        <taxon>Gekkota</taxon>
        <taxon>Eublepharidae</taxon>
        <taxon>Eublepharinae</taxon>
        <taxon>Eublepharis</taxon>
    </lineage>
</organism>